<dbReference type="RefSeq" id="WP_281285102.1">
    <property type="nucleotide sequence ID" value="NZ_BAAAJL010000001.1"/>
</dbReference>
<dbReference type="EMBL" id="BJNY01000004">
    <property type="protein sequence ID" value="GED05239.1"/>
    <property type="molecule type" value="Genomic_DNA"/>
</dbReference>
<dbReference type="InterPro" id="IPR000182">
    <property type="entry name" value="GNAT_dom"/>
</dbReference>
<feature type="domain" description="N-acetyltransferase" evidence="1">
    <location>
        <begin position="26"/>
        <end position="62"/>
    </location>
</feature>
<dbReference type="Proteomes" id="UP000316612">
    <property type="component" value="Unassembled WGS sequence"/>
</dbReference>
<dbReference type="SUPFAM" id="SSF55729">
    <property type="entry name" value="Acyl-CoA N-acyltransferases (Nat)"/>
    <property type="match status" value="1"/>
</dbReference>
<reference evidence="2 3" key="1">
    <citation type="submission" date="2019-06" db="EMBL/GenBank/DDBJ databases">
        <title>Whole genome shotgun sequence of Glutamicibacter uratoxydans NBRC 15515.</title>
        <authorList>
            <person name="Hosoyama A."/>
            <person name="Uohara A."/>
            <person name="Ohji S."/>
            <person name="Ichikawa N."/>
        </authorList>
    </citation>
    <scope>NUCLEOTIDE SEQUENCE [LARGE SCALE GENOMIC DNA]</scope>
    <source>
        <strain evidence="2 3">NBRC 15515</strain>
    </source>
</reference>
<sequence>MNAGKPRSDTVCLPISGVKALPLRGAKALLSYGFDELGLAQIFAETMTVNEGSRAVMSRLGMSHLRTRDVGQISSIPGSDQGNVDYIITRQEWEKLRSAQ</sequence>
<organism evidence="2 3">
    <name type="scientific">Glutamicibacter uratoxydans</name>
    <name type="common">Arthrobacter uratoxydans</name>
    <dbReference type="NCBI Taxonomy" id="43667"/>
    <lineage>
        <taxon>Bacteria</taxon>
        <taxon>Bacillati</taxon>
        <taxon>Actinomycetota</taxon>
        <taxon>Actinomycetes</taxon>
        <taxon>Micrococcales</taxon>
        <taxon>Micrococcaceae</taxon>
        <taxon>Glutamicibacter</taxon>
    </lineage>
</organism>
<evidence type="ECO:0000313" key="3">
    <source>
        <dbReference type="Proteomes" id="UP000316612"/>
    </source>
</evidence>
<dbReference type="AlphaFoldDB" id="A0A4Y4DIW6"/>
<accession>A0A4Y4DIW6</accession>
<proteinExistence type="predicted"/>
<dbReference type="Gene3D" id="3.40.630.30">
    <property type="match status" value="1"/>
</dbReference>
<comment type="caution">
    <text evidence="2">The sequence shown here is derived from an EMBL/GenBank/DDBJ whole genome shotgun (WGS) entry which is preliminary data.</text>
</comment>
<dbReference type="InterPro" id="IPR016181">
    <property type="entry name" value="Acyl_CoA_acyltransferase"/>
</dbReference>
<evidence type="ECO:0000259" key="1">
    <source>
        <dbReference type="Pfam" id="PF13302"/>
    </source>
</evidence>
<dbReference type="GO" id="GO:0016747">
    <property type="term" value="F:acyltransferase activity, transferring groups other than amino-acyl groups"/>
    <property type="evidence" value="ECO:0007669"/>
    <property type="project" value="InterPro"/>
</dbReference>
<name>A0A4Y4DIW6_GLUUR</name>
<evidence type="ECO:0000313" key="2">
    <source>
        <dbReference type="EMBL" id="GED05239.1"/>
    </source>
</evidence>
<gene>
    <name evidence="2" type="ORF">AUR04nite_07710</name>
</gene>
<protein>
    <recommendedName>
        <fullName evidence="1">N-acetyltransferase domain-containing protein</fullName>
    </recommendedName>
</protein>
<dbReference type="Pfam" id="PF13302">
    <property type="entry name" value="Acetyltransf_3"/>
    <property type="match status" value="1"/>
</dbReference>
<keyword evidence="3" id="KW-1185">Reference proteome</keyword>